<evidence type="ECO:0000313" key="2">
    <source>
        <dbReference type="EMBL" id="MFC4492447.1"/>
    </source>
</evidence>
<evidence type="ECO:0000313" key="3">
    <source>
        <dbReference type="Proteomes" id="UP001595999"/>
    </source>
</evidence>
<feature type="compositionally biased region" description="Basic and acidic residues" evidence="1">
    <location>
        <begin position="1"/>
        <end position="10"/>
    </location>
</feature>
<feature type="compositionally biased region" description="Basic residues" evidence="1">
    <location>
        <begin position="106"/>
        <end position="118"/>
    </location>
</feature>
<feature type="compositionally biased region" description="Polar residues" evidence="1">
    <location>
        <begin position="14"/>
        <end position="24"/>
    </location>
</feature>
<gene>
    <name evidence="2" type="ORF">ACFO0R_22790</name>
</gene>
<dbReference type="Proteomes" id="UP001595999">
    <property type="component" value="Unassembled WGS sequence"/>
</dbReference>
<keyword evidence="3" id="KW-1185">Reference proteome</keyword>
<feature type="region of interest" description="Disordered" evidence="1">
    <location>
        <begin position="1"/>
        <end position="24"/>
    </location>
</feature>
<organism evidence="2 3">
    <name type="scientific">Chromobacterium aquaticum</name>
    <dbReference type="NCBI Taxonomy" id="467180"/>
    <lineage>
        <taxon>Bacteria</taxon>
        <taxon>Pseudomonadati</taxon>
        <taxon>Pseudomonadota</taxon>
        <taxon>Betaproteobacteria</taxon>
        <taxon>Neisseriales</taxon>
        <taxon>Chromobacteriaceae</taxon>
        <taxon>Chromobacterium</taxon>
    </lineage>
</organism>
<dbReference type="EMBL" id="JBHSEK010000029">
    <property type="protein sequence ID" value="MFC4492447.1"/>
    <property type="molecule type" value="Genomic_DNA"/>
</dbReference>
<comment type="caution">
    <text evidence="2">The sequence shown here is derived from an EMBL/GenBank/DDBJ whole genome shotgun (WGS) entry which is preliminary data.</text>
</comment>
<sequence length="170" mass="19318">MRIERGETPKTHHQNTASHTLTHQVNTQANIMGYTLETVRKISAELEKLPALEKFSKQSAICFLMDEITKLQSEKNYTLEQIADTLCKRGIEISATTLSTYLSRARASKRNRVRAKKKTPLETRVETALETSRTQTEHQAESGLKNAQATRQERKQHASSFYIAPDSEDL</sequence>
<protein>
    <submittedName>
        <fullName evidence="2">Uncharacterized protein</fullName>
    </submittedName>
</protein>
<proteinExistence type="predicted"/>
<reference evidence="3" key="1">
    <citation type="journal article" date="2019" name="Int. J. Syst. Evol. Microbiol.">
        <title>The Global Catalogue of Microorganisms (GCM) 10K type strain sequencing project: providing services to taxonomists for standard genome sequencing and annotation.</title>
        <authorList>
            <consortium name="The Broad Institute Genomics Platform"/>
            <consortium name="The Broad Institute Genome Sequencing Center for Infectious Disease"/>
            <person name="Wu L."/>
            <person name="Ma J."/>
        </authorList>
    </citation>
    <scope>NUCLEOTIDE SEQUENCE [LARGE SCALE GENOMIC DNA]</scope>
    <source>
        <strain evidence="3">CGMCC 4.7608</strain>
    </source>
</reference>
<name>A0ABV8ZZN2_9NEIS</name>
<accession>A0ABV8ZZN2</accession>
<evidence type="ECO:0000256" key="1">
    <source>
        <dbReference type="SAM" id="MobiDB-lite"/>
    </source>
</evidence>
<dbReference type="RefSeq" id="WP_231463998.1">
    <property type="nucleotide sequence ID" value="NZ_JAJOHW010000115.1"/>
</dbReference>
<feature type="region of interest" description="Disordered" evidence="1">
    <location>
        <begin position="106"/>
        <end position="170"/>
    </location>
</feature>